<evidence type="ECO:0000256" key="3">
    <source>
        <dbReference type="SAM" id="SignalP"/>
    </source>
</evidence>
<feature type="chain" id="PRO_5031295722" description="Transmembrane protein" evidence="3">
    <location>
        <begin position="25"/>
        <end position="191"/>
    </location>
</feature>
<accession>A0A7S2UAK3</accession>
<keyword evidence="2" id="KW-0812">Transmembrane</keyword>
<evidence type="ECO:0008006" key="5">
    <source>
        <dbReference type="Google" id="ProtNLM"/>
    </source>
</evidence>
<keyword evidence="2" id="KW-0472">Membrane</keyword>
<dbReference type="EMBL" id="HBHQ01008409">
    <property type="protein sequence ID" value="CAD9813788.1"/>
    <property type="molecule type" value="Transcribed_RNA"/>
</dbReference>
<keyword evidence="2" id="KW-1133">Transmembrane helix</keyword>
<proteinExistence type="predicted"/>
<feature type="compositionally biased region" description="Acidic residues" evidence="1">
    <location>
        <begin position="82"/>
        <end position="92"/>
    </location>
</feature>
<feature type="region of interest" description="Disordered" evidence="1">
    <location>
        <begin position="69"/>
        <end position="92"/>
    </location>
</feature>
<keyword evidence="3" id="KW-0732">Signal</keyword>
<evidence type="ECO:0000256" key="2">
    <source>
        <dbReference type="SAM" id="Phobius"/>
    </source>
</evidence>
<evidence type="ECO:0000313" key="4">
    <source>
        <dbReference type="EMBL" id="CAD9813788.1"/>
    </source>
</evidence>
<organism evidence="4">
    <name type="scientific">Attheya septentrionalis</name>
    <dbReference type="NCBI Taxonomy" id="420275"/>
    <lineage>
        <taxon>Eukaryota</taxon>
        <taxon>Sar</taxon>
        <taxon>Stramenopiles</taxon>
        <taxon>Ochrophyta</taxon>
        <taxon>Bacillariophyta</taxon>
        <taxon>Coscinodiscophyceae</taxon>
        <taxon>Chaetocerotophycidae</taxon>
        <taxon>Chaetocerotales</taxon>
        <taxon>Attheyaceae</taxon>
        <taxon>Attheya</taxon>
    </lineage>
</organism>
<gene>
    <name evidence="4" type="ORF">ASEP1449_LOCUS5613</name>
</gene>
<dbReference type="AlphaFoldDB" id="A0A7S2UAK3"/>
<evidence type="ECO:0000256" key="1">
    <source>
        <dbReference type="SAM" id="MobiDB-lite"/>
    </source>
</evidence>
<feature type="signal peptide" evidence="3">
    <location>
        <begin position="1"/>
        <end position="24"/>
    </location>
</feature>
<sequence length="191" mass="20543">MKACIFLQILLMSLFSLGFNMVQGFAHLSSTFAVMNTSINTSNSRSTCNVEYSNKKIKNAILHRTTAGPLSASQDDVSNQGEGEEAINTNDDELSDDYDFEAGFQARLKQEGGRKGVQAKAAKRTVDSATKVVTSSLKQSRQSVSLLSTSEWSLTVGFLALVVVLAVGTHFASSTPFETSTNGEQLGFGVR</sequence>
<feature type="transmembrane region" description="Helical" evidence="2">
    <location>
        <begin position="152"/>
        <end position="172"/>
    </location>
</feature>
<name>A0A7S2UAK3_9STRA</name>
<feature type="compositionally biased region" description="Polar residues" evidence="1">
    <location>
        <begin position="71"/>
        <end position="81"/>
    </location>
</feature>
<protein>
    <recommendedName>
        <fullName evidence="5">Transmembrane protein</fullName>
    </recommendedName>
</protein>
<reference evidence="4" key="1">
    <citation type="submission" date="2021-01" db="EMBL/GenBank/DDBJ databases">
        <authorList>
            <person name="Corre E."/>
            <person name="Pelletier E."/>
            <person name="Niang G."/>
            <person name="Scheremetjew M."/>
            <person name="Finn R."/>
            <person name="Kale V."/>
            <person name="Holt S."/>
            <person name="Cochrane G."/>
            <person name="Meng A."/>
            <person name="Brown T."/>
            <person name="Cohen L."/>
        </authorList>
    </citation>
    <scope>NUCLEOTIDE SEQUENCE</scope>
    <source>
        <strain evidence="4">CCMP2084</strain>
    </source>
</reference>